<comment type="caution">
    <text evidence="10">The sequence shown here is derived from an EMBL/GenBank/DDBJ whole genome shotgun (WGS) entry which is preliminary data.</text>
</comment>
<gene>
    <name evidence="10" type="ORF">FBT96_13495</name>
</gene>
<evidence type="ECO:0000256" key="4">
    <source>
        <dbReference type="ARBA" id="ARBA00022737"/>
    </source>
</evidence>
<dbReference type="Gene3D" id="3.40.50.300">
    <property type="entry name" value="P-loop containing nucleotide triphosphate hydrolases"/>
    <property type="match status" value="2"/>
</dbReference>
<dbReference type="PANTHER" id="PTHR43790:SF3">
    <property type="entry name" value="D-ALLOSE IMPORT ATP-BINDING PROTEIN ALSA-RELATED"/>
    <property type="match status" value="1"/>
</dbReference>
<evidence type="ECO:0000256" key="6">
    <source>
        <dbReference type="ARBA" id="ARBA00022840"/>
    </source>
</evidence>
<evidence type="ECO:0000313" key="10">
    <source>
        <dbReference type="EMBL" id="TKD17638.1"/>
    </source>
</evidence>
<organism evidence="10 11">
    <name type="scientific">Rhodobacter capsulatus</name>
    <name type="common">Rhodopseudomonas capsulata</name>
    <dbReference type="NCBI Taxonomy" id="1061"/>
    <lineage>
        <taxon>Bacteria</taxon>
        <taxon>Pseudomonadati</taxon>
        <taxon>Pseudomonadota</taxon>
        <taxon>Alphaproteobacteria</taxon>
        <taxon>Rhodobacterales</taxon>
        <taxon>Rhodobacter group</taxon>
        <taxon>Rhodobacter</taxon>
    </lineage>
</organism>
<dbReference type="InterPro" id="IPR050107">
    <property type="entry name" value="ABC_carbohydrate_import_ATPase"/>
</dbReference>
<evidence type="ECO:0000259" key="9">
    <source>
        <dbReference type="PROSITE" id="PS50893"/>
    </source>
</evidence>
<dbReference type="GO" id="GO:0005524">
    <property type="term" value="F:ATP binding"/>
    <property type="evidence" value="ECO:0007669"/>
    <property type="project" value="UniProtKB-KW"/>
</dbReference>
<dbReference type="Proteomes" id="UP000310597">
    <property type="component" value="Unassembled WGS sequence"/>
</dbReference>
<dbReference type="InterPro" id="IPR017871">
    <property type="entry name" value="ABC_transporter-like_CS"/>
</dbReference>
<dbReference type="PANTHER" id="PTHR43790">
    <property type="entry name" value="CARBOHYDRATE TRANSPORT ATP-BINDING PROTEIN MG119-RELATED"/>
    <property type="match status" value="1"/>
</dbReference>
<evidence type="ECO:0000256" key="5">
    <source>
        <dbReference type="ARBA" id="ARBA00022741"/>
    </source>
</evidence>
<feature type="domain" description="ABC transporter" evidence="9">
    <location>
        <begin position="266"/>
        <end position="508"/>
    </location>
</feature>
<dbReference type="GO" id="GO:0016887">
    <property type="term" value="F:ATP hydrolysis activity"/>
    <property type="evidence" value="ECO:0007669"/>
    <property type="project" value="InterPro"/>
</dbReference>
<evidence type="ECO:0000256" key="7">
    <source>
        <dbReference type="ARBA" id="ARBA00022967"/>
    </source>
</evidence>
<sequence length="516" mass="55681">MTEQHPIGLKMRGAVKVYPGTRALKGVDFDLRMGAVNVLVGENGAGKSTLMKLIAGVEDMTEGTITMPDANGSREMRFRTKADAVAAGIGIVFQELNLFPNLTVAENIFIGHETTRGGIDIDIEAHRRATRVLMERLEQNIHPDTPLGNLRIGQQQIVEIAKALAQNARILILDEPTSALSAAEVEVLFRVIDELKAQGVGIVYISHRLEELIRVGDYITVLRDGTITGARSMEGVDIPWIVQAMIGSSSKEYGRSEVANFGPEIFRAENIALPRAGGGFTVDHVSLSIRAGEIVGLYGLMGAGRSEFLECVMAQHPHAGGKFFVEGRPLTERDVPGRIARGIALIPEDRKRDGLIQIMSIRENLTLSSLPGFAKLFHLDLKREAQTALDFIKRLTIKVASPENPVSSLSGGNQQKVVIGKALMTGPKVLLMDEPSRGIDIGAKAEVFRTMRRLAAEGLGILFVTSDLDEVLALSDRIIVMAQGRVTGEFPSGTEAAKVISATTVPAAQNSKDIAA</sequence>
<keyword evidence="7" id="KW-1278">Translocase</keyword>
<dbReference type="InterPro" id="IPR003593">
    <property type="entry name" value="AAA+_ATPase"/>
</dbReference>
<dbReference type="Pfam" id="PF00005">
    <property type="entry name" value="ABC_tran"/>
    <property type="match status" value="2"/>
</dbReference>
<dbReference type="InterPro" id="IPR027417">
    <property type="entry name" value="P-loop_NTPase"/>
</dbReference>
<evidence type="ECO:0000256" key="3">
    <source>
        <dbReference type="ARBA" id="ARBA00022597"/>
    </source>
</evidence>
<dbReference type="SUPFAM" id="SSF52540">
    <property type="entry name" value="P-loop containing nucleoside triphosphate hydrolases"/>
    <property type="match status" value="2"/>
</dbReference>
<dbReference type="EMBL" id="SWJZ01000057">
    <property type="protein sequence ID" value="TKD17638.1"/>
    <property type="molecule type" value="Genomic_DNA"/>
</dbReference>
<dbReference type="SMART" id="SM00382">
    <property type="entry name" value="AAA"/>
    <property type="match status" value="2"/>
</dbReference>
<dbReference type="RefSeq" id="WP_136907501.1">
    <property type="nucleotide sequence ID" value="NZ_SWJZ01000057.1"/>
</dbReference>
<dbReference type="AlphaFoldDB" id="A0A4U1JNV1"/>
<keyword evidence="5" id="KW-0547">Nucleotide-binding</keyword>
<proteinExistence type="predicted"/>
<keyword evidence="6 10" id="KW-0067">ATP-binding</keyword>
<dbReference type="InterPro" id="IPR003439">
    <property type="entry name" value="ABC_transporter-like_ATP-bd"/>
</dbReference>
<feature type="domain" description="ABC transporter" evidence="9">
    <location>
        <begin position="9"/>
        <end position="249"/>
    </location>
</feature>
<reference evidence="10 11" key="1">
    <citation type="submission" date="2019-04" db="EMBL/GenBank/DDBJ databases">
        <title>Draft Whole-Genome sequence of the purple photosynthetic bacterium Rhodobacter capsulatus SP108 with an indigenous class A beta-lactamase.</title>
        <authorList>
            <person name="Robertson S."/>
            <person name="Meyer T.E."/>
            <person name="Kyndt J.A."/>
        </authorList>
    </citation>
    <scope>NUCLEOTIDE SEQUENCE [LARGE SCALE GENOMIC DNA]</scope>
    <source>
        <strain evidence="10 11">SP108</strain>
    </source>
</reference>
<protein>
    <submittedName>
        <fullName evidence="10">Sugar ABC transporter ATP-binding protein</fullName>
    </submittedName>
</protein>
<keyword evidence="4" id="KW-0677">Repeat</keyword>
<evidence type="ECO:0000256" key="1">
    <source>
        <dbReference type="ARBA" id="ARBA00022448"/>
    </source>
</evidence>
<dbReference type="PROSITE" id="PS50893">
    <property type="entry name" value="ABC_TRANSPORTER_2"/>
    <property type="match status" value="2"/>
</dbReference>
<evidence type="ECO:0000256" key="8">
    <source>
        <dbReference type="ARBA" id="ARBA00023136"/>
    </source>
</evidence>
<name>A0A4U1JNV1_RHOCA</name>
<keyword evidence="2" id="KW-1003">Cell membrane</keyword>
<evidence type="ECO:0000256" key="2">
    <source>
        <dbReference type="ARBA" id="ARBA00022475"/>
    </source>
</evidence>
<dbReference type="PROSITE" id="PS00211">
    <property type="entry name" value="ABC_TRANSPORTER_1"/>
    <property type="match status" value="1"/>
</dbReference>
<dbReference type="OrthoDB" id="9805029at2"/>
<evidence type="ECO:0000313" key="11">
    <source>
        <dbReference type="Proteomes" id="UP000310597"/>
    </source>
</evidence>
<dbReference type="CDD" id="cd03216">
    <property type="entry name" value="ABC_Carb_Monos_I"/>
    <property type="match status" value="1"/>
</dbReference>
<dbReference type="CDD" id="cd03215">
    <property type="entry name" value="ABC_Carb_Monos_II"/>
    <property type="match status" value="1"/>
</dbReference>
<accession>A0A4U1JNV1</accession>
<keyword evidence="8" id="KW-0472">Membrane</keyword>
<keyword evidence="1" id="KW-0813">Transport</keyword>
<keyword evidence="3" id="KW-0762">Sugar transport</keyword>